<dbReference type="GO" id="GO:0005739">
    <property type="term" value="C:mitochondrion"/>
    <property type="evidence" value="ECO:0007669"/>
    <property type="project" value="TreeGrafter"/>
</dbReference>
<feature type="compositionally biased region" description="Basic and acidic residues" evidence="7">
    <location>
        <begin position="527"/>
        <end position="589"/>
    </location>
</feature>
<dbReference type="InterPro" id="IPR019734">
    <property type="entry name" value="TPR_rpt"/>
</dbReference>
<comment type="subcellular location">
    <subcellularLocation>
        <location evidence="1">Cytoplasm</location>
    </subcellularLocation>
</comment>
<comment type="caution">
    <text evidence="9">The sequence shown here is derived from an EMBL/GenBank/DDBJ whole genome shotgun (WGS) entry which is preliminary data.</text>
</comment>
<feature type="domain" description="RNA-polymerase II-associated protein 3-like C-terminal" evidence="8">
    <location>
        <begin position="736"/>
        <end position="827"/>
    </location>
</feature>
<evidence type="ECO:0000256" key="6">
    <source>
        <dbReference type="SAM" id="Coils"/>
    </source>
</evidence>
<evidence type="ECO:0000256" key="2">
    <source>
        <dbReference type="ARBA" id="ARBA00022490"/>
    </source>
</evidence>
<dbReference type="AlphaFoldDB" id="A0AAN8SE79"/>
<dbReference type="InterPro" id="IPR051982">
    <property type="entry name" value="CiliaryAsmbly_MitoImport"/>
</dbReference>
<dbReference type="Proteomes" id="UP001372834">
    <property type="component" value="Unassembled WGS sequence"/>
</dbReference>
<feature type="coiled-coil region" evidence="6">
    <location>
        <begin position="168"/>
        <end position="199"/>
    </location>
</feature>
<feature type="region of interest" description="Disordered" evidence="7">
    <location>
        <begin position="436"/>
        <end position="460"/>
    </location>
</feature>
<evidence type="ECO:0000256" key="3">
    <source>
        <dbReference type="ARBA" id="ARBA00022737"/>
    </source>
</evidence>
<name>A0AAN8SE79_POLSC</name>
<feature type="region of interest" description="Disordered" evidence="7">
    <location>
        <begin position="521"/>
        <end position="614"/>
    </location>
</feature>
<protein>
    <recommendedName>
        <fullName evidence="8">RNA-polymerase II-associated protein 3-like C-terminal domain-containing protein</fullName>
    </recommendedName>
</protein>
<feature type="compositionally biased region" description="Basic residues" evidence="7">
    <location>
        <begin position="598"/>
        <end position="607"/>
    </location>
</feature>
<feature type="compositionally biased region" description="Basic and acidic residues" evidence="7">
    <location>
        <begin position="447"/>
        <end position="460"/>
    </location>
</feature>
<feature type="coiled-coil region" evidence="6">
    <location>
        <begin position="264"/>
        <end position="298"/>
    </location>
</feature>
<dbReference type="PANTHER" id="PTHR45984">
    <property type="entry name" value="RNA (RNA) POLYMERASE II ASSOCIATED PROTEIN HOMOLOG"/>
    <property type="match status" value="1"/>
</dbReference>
<sequence>MEGDPRNPKTSLLKKYDIPVDHLSYEYIEKCSDKRELERIIRILRSGEEGCYPDLLRVTEERLALFAPDSRVLRQETPILTKDSLSPDEWKSVESELLSWEQEMSVIDKSLDFEKGRKDIVGSKSMPSIRKVVEPKQKKSEKILTKSTPSDRIKSGDYAAWDKFDVDKALLKIDIEEEREQEQNQRKKRELKKATEEKKIDIDLDKDSYSSMEQQVLANQAKDRGNECYKSGDLMNALKYYNLSIKLHSTSNAYNNRAMTYLKLKQYENAVKDCNVVLNQEKDNIKALHRRATAYQNMANDSNNFNMLALNDLSNVVLLEPNNKIAQAELQKLKTKLGVNNVGKKFRMPIYECDPLATGDVKKSPKTNDIPNSSDKLPLTYYGPSTSAFQCEPYGMVHRALCGSLSTTEVVCKCNSNVRRQNPLCQKCGEAMCTPKPVSKPSLPPPENKENRKASNDAKNIKQKLESQNRGLQPDSESDSCLKKVEALKSNKQIQNEASALCSDSKTKQKEDKLSQVVSEQATITSEAEKNSSEKNSNRIINHLDLKNRDRQNAINESKKEEEIKNSQTERKAEAPVVGDKTKESRQDAVGKQNSGKSKSKKKKSKDRQRESKIIKEIEMIEPRKVVHADKYLHPTSVEPKVKVETPEKQIPEMNRTKETDFKAFVPNRQCLSIRRDDSLKDKHLNLSASSRKPTGYEPVAPTTFDLSKSPANEGNKENFLTPAGNGNEKSCHVVESAYEFVKTWEEVKKLDPNYSKRAEIIRLIRPTDLGKVIGIKLDSDMLSSILECLEKQFVETDPKIVVEFMNQLPRIPRFGLIKMFLADADKNKMINLIRAAENKGFVLEEEVKKALAFTS</sequence>
<proteinExistence type="predicted"/>
<evidence type="ECO:0000256" key="5">
    <source>
        <dbReference type="PROSITE-ProRule" id="PRU00339"/>
    </source>
</evidence>
<dbReference type="Gene3D" id="1.25.40.10">
    <property type="entry name" value="Tetratricopeptide repeat domain"/>
    <property type="match status" value="1"/>
</dbReference>
<dbReference type="InterPro" id="IPR025986">
    <property type="entry name" value="RPAP3-like_C"/>
</dbReference>
<accession>A0AAN8SE79</accession>
<evidence type="ECO:0000259" key="8">
    <source>
        <dbReference type="Pfam" id="PF13877"/>
    </source>
</evidence>
<dbReference type="SMART" id="SM00028">
    <property type="entry name" value="TPR"/>
    <property type="match status" value="2"/>
</dbReference>
<evidence type="ECO:0000313" key="9">
    <source>
        <dbReference type="EMBL" id="KAK6644359.1"/>
    </source>
</evidence>
<dbReference type="Pfam" id="PF13877">
    <property type="entry name" value="RPAP3_C"/>
    <property type="match status" value="1"/>
</dbReference>
<dbReference type="PROSITE" id="PS50005">
    <property type="entry name" value="TPR"/>
    <property type="match status" value="1"/>
</dbReference>
<keyword evidence="6" id="KW-0175">Coiled coil</keyword>
<dbReference type="SUPFAM" id="SSF48452">
    <property type="entry name" value="TPR-like"/>
    <property type="match status" value="1"/>
</dbReference>
<organism evidence="9 10">
    <name type="scientific">Polyplax serrata</name>
    <name type="common">Common mouse louse</name>
    <dbReference type="NCBI Taxonomy" id="468196"/>
    <lineage>
        <taxon>Eukaryota</taxon>
        <taxon>Metazoa</taxon>
        <taxon>Ecdysozoa</taxon>
        <taxon>Arthropoda</taxon>
        <taxon>Hexapoda</taxon>
        <taxon>Insecta</taxon>
        <taxon>Pterygota</taxon>
        <taxon>Neoptera</taxon>
        <taxon>Paraneoptera</taxon>
        <taxon>Psocodea</taxon>
        <taxon>Troctomorpha</taxon>
        <taxon>Phthiraptera</taxon>
        <taxon>Anoplura</taxon>
        <taxon>Polyplacidae</taxon>
        <taxon>Polyplax</taxon>
    </lineage>
</organism>
<evidence type="ECO:0000256" key="7">
    <source>
        <dbReference type="SAM" id="MobiDB-lite"/>
    </source>
</evidence>
<keyword evidence="3" id="KW-0677">Repeat</keyword>
<feature type="repeat" description="TPR" evidence="5">
    <location>
        <begin position="251"/>
        <end position="284"/>
    </location>
</feature>
<dbReference type="GO" id="GO:0006626">
    <property type="term" value="P:protein targeting to mitochondrion"/>
    <property type="evidence" value="ECO:0007669"/>
    <property type="project" value="TreeGrafter"/>
</dbReference>
<reference evidence="9 10" key="1">
    <citation type="submission" date="2023-10" db="EMBL/GenBank/DDBJ databases">
        <title>Genomes of two closely related lineages of the louse Polyplax serrata with different host specificities.</title>
        <authorList>
            <person name="Martinu J."/>
            <person name="Tarabai H."/>
            <person name="Stefka J."/>
            <person name="Hypsa V."/>
        </authorList>
    </citation>
    <scope>NUCLEOTIDE SEQUENCE [LARGE SCALE GENOMIC DNA]</scope>
    <source>
        <strain evidence="9">HR10_N</strain>
    </source>
</reference>
<dbReference type="PANTHER" id="PTHR45984:SF1">
    <property type="entry name" value="SPAG1 AXONEMAL DYNEIN ASSEMBLY FACTOR"/>
    <property type="match status" value="1"/>
</dbReference>
<dbReference type="InterPro" id="IPR011990">
    <property type="entry name" value="TPR-like_helical_dom_sf"/>
</dbReference>
<evidence type="ECO:0000256" key="1">
    <source>
        <dbReference type="ARBA" id="ARBA00004496"/>
    </source>
</evidence>
<gene>
    <name evidence="9" type="ORF">RUM43_000626</name>
</gene>
<evidence type="ECO:0000256" key="4">
    <source>
        <dbReference type="ARBA" id="ARBA00022803"/>
    </source>
</evidence>
<keyword evidence="4 5" id="KW-0802">TPR repeat</keyword>
<keyword evidence="2" id="KW-0963">Cytoplasm</keyword>
<evidence type="ECO:0000313" key="10">
    <source>
        <dbReference type="Proteomes" id="UP001372834"/>
    </source>
</evidence>
<dbReference type="GO" id="GO:0031072">
    <property type="term" value="F:heat shock protein binding"/>
    <property type="evidence" value="ECO:0007669"/>
    <property type="project" value="TreeGrafter"/>
</dbReference>
<dbReference type="GO" id="GO:0005829">
    <property type="term" value="C:cytosol"/>
    <property type="evidence" value="ECO:0007669"/>
    <property type="project" value="TreeGrafter"/>
</dbReference>
<dbReference type="EMBL" id="JAWJWE010000001">
    <property type="protein sequence ID" value="KAK6644359.1"/>
    <property type="molecule type" value="Genomic_DNA"/>
</dbReference>